<comment type="caution">
    <text evidence="1">The sequence shown here is derived from an EMBL/GenBank/DDBJ whole genome shotgun (WGS) entry which is preliminary data.</text>
</comment>
<protein>
    <submittedName>
        <fullName evidence="1">Uncharacterized protein</fullName>
    </submittedName>
</protein>
<accession>A0A5C5WMS9</accession>
<evidence type="ECO:0000313" key="1">
    <source>
        <dbReference type="EMBL" id="TWT51485.1"/>
    </source>
</evidence>
<gene>
    <name evidence="1" type="ORF">CA85_52590</name>
</gene>
<reference evidence="1 2" key="1">
    <citation type="submission" date="2019-02" db="EMBL/GenBank/DDBJ databases">
        <title>Deep-cultivation of Planctomycetes and their phenomic and genomic characterization uncovers novel biology.</title>
        <authorList>
            <person name="Wiegand S."/>
            <person name="Jogler M."/>
            <person name="Boedeker C."/>
            <person name="Pinto D."/>
            <person name="Vollmers J."/>
            <person name="Rivas-Marin E."/>
            <person name="Kohn T."/>
            <person name="Peeters S.H."/>
            <person name="Heuer A."/>
            <person name="Rast P."/>
            <person name="Oberbeckmann S."/>
            <person name="Bunk B."/>
            <person name="Jeske O."/>
            <person name="Meyerdierks A."/>
            <person name="Storesund J.E."/>
            <person name="Kallscheuer N."/>
            <person name="Luecker S."/>
            <person name="Lage O.M."/>
            <person name="Pohl T."/>
            <person name="Merkel B.J."/>
            <person name="Hornburger P."/>
            <person name="Mueller R.-W."/>
            <person name="Bruemmer F."/>
            <person name="Labrenz M."/>
            <person name="Spormann A.M."/>
            <person name="Op Den Camp H."/>
            <person name="Overmann J."/>
            <person name="Amann R."/>
            <person name="Jetten M.S.M."/>
            <person name="Mascher T."/>
            <person name="Medema M.H."/>
            <person name="Devos D.P."/>
            <person name="Kaster A.-K."/>
            <person name="Ovreas L."/>
            <person name="Rohde M."/>
            <person name="Galperin M.Y."/>
            <person name="Jogler C."/>
        </authorList>
    </citation>
    <scope>NUCLEOTIDE SEQUENCE [LARGE SCALE GENOMIC DNA]</scope>
    <source>
        <strain evidence="1 2">CA85</strain>
    </source>
</reference>
<evidence type="ECO:0000313" key="2">
    <source>
        <dbReference type="Proteomes" id="UP000318053"/>
    </source>
</evidence>
<organism evidence="1 2">
    <name type="scientific">Allorhodopirellula solitaria</name>
    <dbReference type="NCBI Taxonomy" id="2527987"/>
    <lineage>
        <taxon>Bacteria</taxon>
        <taxon>Pseudomonadati</taxon>
        <taxon>Planctomycetota</taxon>
        <taxon>Planctomycetia</taxon>
        <taxon>Pirellulales</taxon>
        <taxon>Pirellulaceae</taxon>
        <taxon>Allorhodopirellula</taxon>
    </lineage>
</organism>
<dbReference type="Proteomes" id="UP000318053">
    <property type="component" value="Unassembled WGS sequence"/>
</dbReference>
<sequence length="32" mass="3773">MPCTISTIEHLLAKEEKIPKKHRCKIFANYTE</sequence>
<keyword evidence="2" id="KW-1185">Reference proteome</keyword>
<proteinExistence type="predicted"/>
<dbReference type="AlphaFoldDB" id="A0A5C5WMS9"/>
<dbReference type="EMBL" id="SJPK01000050">
    <property type="protein sequence ID" value="TWT51485.1"/>
    <property type="molecule type" value="Genomic_DNA"/>
</dbReference>
<name>A0A5C5WMS9_9BACT</name>